<evidence type="ECO:0000313" key="2">
    <source>
        <dbReference type="EMBL" id="CAG8981322.1"/>
    </source>
</evidence>
<sequence length="1001" mass="109259">MSSHSSSPLPAPELPASPSEPFPLLTPEPAHRVWDPTPNSKQNGKFVTAKTSSLTPASNTTSINCHLPMNPTIPAPQSILQTPFGSEVPPSQDPCYVSLPTGEPPSTPGRQTQSDKLSSPGHLSPEPASAGSCQSCPTPCSRSSNSSGGYLSPPLPQADCEQPPHKPRSGSDGLKMMPKPKRARTMPLGGLFARRHEGTKKRRHHHRRLHNSDKSYNRLRAYSQERQTIRDGYDDRMRIIQSRDMEFRLQNTPNSAVSSEHEWPNYIVTPPADHSSRRWSSAYTRIVGSKAPQSSYLPLPGIFTDALISTPGRYAEAGNKASPDGCPGAPPNTTEELDVHVDNVIHTIRDILTERKVKPVQLNPPSSITLTKPSSDDHGVSSPGVTVPVVDIHPLELTDKAPDNKSCGTECSKRLFQRRPTGTFLITSKDIQAIADLVEAEINSREPPGPLIKHSVEKLSPLMSTVRPSGTTVQATNLRKKCLRKHMTAEDYFEAGAMMRRKKKLSAQSGASVHALIWGMTGSDHSNGSGDEMPTHFDNFYRGFFGKRSDTTTTTKRIKGGPRQEKQEIIWKSDKSPLSTPTACTLPKDDYFLSEPNTPIPGSPAESIILMPSDLLQVDKVKVDKETAKSAIPFDSSQLITTFFPGAREWAWDPPNTNPSRATISTQQPVSDNDTRKLSKDSQSQSASESCKSTKRKKQVTARRRPGLTTTASQLADVVSFPPLASRKTTNDWYSPLPNIEIEHTGRQCQSLYDIGLDMTCGPSGSITVTTRSQSLVRPGEIVIRPPMMRSDAYSEPRQFKKPLTLPHIVKSEGSIKLQPKAEPKTGVSDETGSRLDVSVASESRTLGGGESTVIKRVRTIDSPDKGKRAGMWSQRRPPSVCPPPRPPSPTEIEALAIEDAETCLRPAIATSFDVGMNLRDRAPTIERTALLKEKSPQGPEDDCAVIYRTLTGTLGSERGGNANGVEGECRDGVQVKRDLGKGLEVEVGQEERNPSVDWIA</sequence>
<dbReference type="OrthoDB" id="3518224at2759"/>
<feature type="compositionally biased region" description="Polar residues" evidence="1">
    <location>
        <begin position="37"/>
        <end position="64"/>
    </location>
</feature>
<feature type="region of interest" description="Disordered" evidence="1">
    <location>
        <begin position="363"/>
        <end position="382"/>
    </location>
</feature>
<gene>
    <name evidence="2" type="ORF">HYALB_00005122</name>
</gene>
<comment type="caution">
    <text evidence="2">The sequence shown here is derived from an EMBL/GenBank/DDBJ whole genome shotgun (WGS) entry which is preliminary data.</text>
</comment>
<evidence type="ECO:0000256" key="1">
    <source>
        <dbReference type="SAM" id="MobiDB-lite"/>
    </source>
</evidence>
<feature type="compositionally biased region" description="Polar residues" evidence="1">
    <location>
        <begin position="108"/>
        <end position="117"/>
    </location>
</feature>
<feature type="region of interest" description="Disordered" evidence="1">
    <location>
        <begin position="1"/>
        <end position="184"/>
    </location>
</feature>
<feature type="region of interest" description="Disordered" evidence="1">
    <location>
        <begin position="650"/>
        <end position="709"/>
    </location>
</feature>
<protein>
    <submittedName>
        <fullName evidence="2">Uncharacterized protein</fullName>
    </submittedName>
</protein>
<name>A0A9N9LZK7_9HELO</name>
<dbReference type="EMBL" id="CAJVRM010000463">
    <property type="protein sequence ID" value="CAG8981322.1"/>
    <property type="molecule type" value="Genomic_DNA"/>
</dbReference>
<feature type="compositionally biased region" description="Low complexity" evidence="1">
    <location>
        <begin position="135"/>
        <end position="152"/>
    </location>
</feature>
<feature type="compositionally biased region" description="Polar residues" evidence="1">
    <location>
        <begin position="658"/>
        <end position="672"/>
    </location>
</feature>
<reference evidence="2" key="1">
    <citation type="submission" date="2021-07" db="EMBL/GenBank/DDBJ databases">
        <authorList>
            <person name="Durling M."/>
        </authorList>
    </citation>
    <scope>NUCLEOTIDE SEQUENCE</scope>
</reference>
<feature type="region of interest" description="Disordered" evidence="1">
    <location>
        <begin position="864"/>
        <end position="887"/>
    </location>
</feature>
<dbReference type="Proteomes" id="UP000701801">
    <property type="component" value="Unassembled WGS sequence"/>
</dbReference>
<keyword evidence="3" id="KW-1185">Reference proteome</keyword>
<feature type="compositionally biased region" description="Low complexity" evidence="1">
    <location>
        <begin position="681"/>
        <end position="691"/>
    </location>
</feature>
<organism evidence="2 3">
    <name type="scientific">Hymenoscyphus albidus</name>
    <dbReference type="NCBI Taxonomy" id="595503"/>
    <lineage>
        <taxon>Eukaryota</taxon>
        <taxon>Fungi</taxon>
        <taxon>Dikarya</taxon>
        <taxon>Ascomycota</taxon>
        <taxon>Pezizomycotina</taxon>
        <taxon>Leotiomycetes</taxon>
        <taxon>Helotiales</taxon>
        <taxon>Helotiaceae</taxon>
        <taxon>Hymenoscyphus</taxon>
    </lineage>
</organism>
<evidence type="ECO:0000313" key="3">
    <source>
        <dbReference type="Proteomes" id="UP000701801"/>
    </source>
</evidence>
<proteinExistence type="predicted"/>
<dbReference type="AlphaFoldDB" id="A0A9N9LZK7"/>
<feature type="compositionally biased region" description="Pro residues" evidence="1">
    <location>
        <begin position="9"/>
        <end position="26"/>
    </location>
</feature>
<feature type="compositionally biased region" description="Basic residues" evidence="1">
    <location>
        <begin position="693"/>
        <end position="706"/>
    </location>
</feature>
<feature type="compositionally biased region" description="Polar residues" evidence="1">
    <location>
        <begin position="363"/>
        <end position="373"/>
    </location>
</feature>
<accession>A0A9N9LZK7</accession>